<keyword evidence="3" id="KW-0597">Phosphoprotein</keyword>
<dbReference type="InterPro" id="IPR036890">
    <property type="entry name" value="HATPase_C_sf"/>
</dbReference>
<evidence type="ECO:0000259" key="9">
    <source>
        <dbReference type="PROSITE" id="PS50109"/>
    </source>
</evidence>
<accession>A0ABS1C0P2</accession>
<dbReference type="InterPro" id="IPR004358">
    <property type="entry name" value="Sig_transdc_His_kin-like_C"/>
</dbReference>
<keyword evidence="8" id="KW-0902">Two-component regulatory system</keyword>
<organism evidence="10 11">
    <name type="scientific">Adhaeribacter terrigena</name>
    <dbReference type="NCBI Taxonomy" id="2793070"/>
    <lineage>
        <taxon>Bacteria</taxon>
        <taxon>Pseudomonadati</taxon>
        <taxon>Bacteroidota</taxon>
        <taxon>Cytophagia</taxon>
        <taxon>Cytophagales</taxon>
        <taxon>Hymenobacteraceae</taxon>
        <taxon>Adhaeribacter</taxon>
    </lineage>
</organism>
<dbReference type="EC" id="2.7.13.3" evidence="2"/>
<dbReference type="SMART" id="SM00387">
    <property type="entry name" value="HATPase_c"/>
    <property type="match status" value="1"/>
</dbReference>
<dbReference type="GO" id="GO:0016301">
    <property type="term" value="F:kinase activity"/>
    <property type="evidence" value="ECO:0007669"/>
    <property type="project" value="UniProtKB-KW"/>
</dbReference>
<dbReference type="Pfam" id="PF02518">
    <property type="entry name" value="HATPase_c"/>
    <property type="match status" value="1"/>
</dbReference>
<keyword evidence="11" id="KW-1185">Reference proteome</keyword>
<keyword evidence="6 10" id="KW-0418">Kinase</keyword>
<dbReference type="PROSITE" id="PS50109">
    <property type="entry name" value="HIS_KIN"/>
    <property type="match status" value="1"/>
</dbReference>
<protein>
    <recommendedName>
        <fullName evidence="2">histidine kinase</fullName>
        <ecNumber evidence="2">2.7.13.3</ecNumber>
    </recommendedName>
</protein>
<evidence type="ECO:0000313" key="11">
    <source>
        <dbReference type="Proteomes" id="UP000644147"/>
    </source>
</evidence>
<dbReference type="PANTHER" id="PTHR42878">
    <property type="entry name" value="TWO-COMPONENT HISTIDINE KINASE"/>
    <property type="match status" value="1"/>
</dbReference>
<dbReference type="InterPro" id="IPR036097">
    <property type="entry name" value="HisK_dim/P_sf"/>
</dbReference>
<dbReference type="Pfam" id="PF00512">
    <property type="entry name" value="HisKA"/>
    <property type="match status" value="1"/>
</dbReference>
<dbReference type="PANTHER" id="PTHR42878:SF7">
    <property type="entry name" value="SENSOR HISTIDINE KINASE GLRK"/>
    <property type="match status" value="1"/>
</dbReference>
<evidence type="ECO:0000256" key="3">
    <source>
        <dbReference type="ARBA" id="ARBA00022553"/>
    </source>
</evidence>
<dbReference type="EMBL" id="JAEHFX010000003">
    <property type="protein sequence ID" value="MBK0402973.1"/>
    <property type="molecule type" value="Genomic_DNA"/>
</dbReference>
<dbReference type="SMART" id="SM00388">
    <property type="entry name" value="HisKA"/>
    <property type="match status" value="1"/>
</dbReference>
<evidence type="ECO:0000313" key="10">
    <source>
        <dbReference type="EMBL" id="MBK0402973.1"/>
    </source>
</evidence>
<proteinExistence type="predicted"/>
<dbReference type="RefSeq" id="WP_200505719.1">
    <property type="nucleotide sequence ID" value="NZ_JAEHFX010000003.1"/>
</dbReference>
<dbReference type="SUPFAM" id="SSF55874">
    <property type="entry name" value="ATPase domain of HSP90 chaperone/DNA topoisomerase II/histidine kinase"/>
    <property type="match status" value="1"/>
</dbReference>
<dbReference type="Gene3D" id="1.10.287.130">
    <property type="match status" value="1"/>
</dbReference>
<dbReference type="CDD" id="cd00082">
    <property type="entry name" value="HisKA"/>
    <property type="match status" value="1"/>
</dbReference>
<evidence type="ECO:0000256" key="7">
    <source>
        <dbReference type="ARBA" id="ARBA00022840"/>
    </source>
</evidence>
<feature type="domain" description="Histidine kinase" evidence="9">
    <location>
        <begin position="21"/>
        <end position="230"/>
    </location>
</feature>
<dbReference type="PRINTS" id="PR00344">
    <property type="entry name" value="BCTRLSENSOR"/>
</dbReference>
<comment type="catalytic activity">
    <reaction evidence="1">
        <text>ATP + protein L-histidine = ADP + protein N-phospho-L-histidine.</text>
        <dbReference type="EC" id="2.7.13.3"/>
    </reaction>
</comment>
<gene>
    <name evidence="10" type="ORF">I5M27_08235</name>
</gene>
<evidence type="ECO:0000256" key="6">
    <source>
        <dbReference type="ARBA" id="ARBA00022777"/>
    </source>
</evidence>
<dbReference type="InterPro" id="IPR005467">
    <property type="entry name" value="His_kinase_dom"/>
</dbReference>
<evidence type="ECO:0000256" key="2">
    <source>
        <dbReference type="ARBA" id="ARBA00012438"/>
    </source>
</evidence>
<dbReference type="InterPro" id="IPR003594">
    <property type="entry name" value="HATPase_dom"/>
</dbReference>
<dbReference type="InterPro" id="IPR050351">
    <property type="entry name" value="BphY/WalK/GraS-like"/>
</dbReference>
<sequence>MEDCETRLLKLNAEYEEFAYIVSHDLKAPVRAVNNLAAWLEEDLAGNLPGDSEENFRLLRNRVARLDKMISALLDFSRVARHELEISEIDLSQKIEVLSTSLTTGKNIIIRQSGQVPVFKTYAGKLTYVLQELLQNAILFNDKTQTEILVTLQDETDNIRIVVEDNGPGMAEANLPKIFTMFYTSAPKDTMETTGAGLAIVNKIVTFAGGQIFAENTSGGFRVTVIWPKI</sequence>
<evidence type="ECO:0000256" key="8">
    <source>
        <dbReference type="ARBA" id="ARBA00023012"/>
    </source>
</evidence>
<reference evidence="10 11" key="1">
    <citation type="submission" date="2020-12" db="EMBL/GenBank/DDBJ databases">
        <title>Bacterial novel species Adhaeribacter sp. BT258 isolated from soil.</title>
        <authorList>
            <person name="Jung H.-Y."/>
        </authorList>
    </citation>
    <scope>NUCLEOTIDE SEQUENCE [LARGE SCALE GENOMIC DNA]</scope>
    <source>
        <strain evidence="10 11">BT258</strain>
    </source>
</reference>
<dbReference type="SUPFAM" id="SSF47384">
    <property type="entry name" value="Homodimeric domain of signal transducing histidine kinase"/>
    <property type="match status" value="1"/>
</dbReference>
<keyword evidence="7" id="KW-0067">ATP-binding</keyword>
<keyword evidence="4" id="KW-0808">Transferase</keyword>
<comment type="caution">
    <text evidence="10">The sequence shown here is derived from an EMBL/GenBank/DDBJ whole genome shotgun (WGS) entry which is preliminary data.</text>
</comment>
<dbReference type="Proteomes" id="UP000644147">
    <property type="component" value="Unassembled WGS sequence"/>
</dbReference>
<name>A0ABS1C0P2_9BACT</name>
<evidence type="ECO:0000256" key="1">
    <source>
        <dbReference type="ARBA" id="ARBA00000085"/>
    </source>
</evidence>
<dbReference type="InterPro" id="IPR003661">
    <property type="entry name" value="HisK_dim/P_dom"/>
</dbReference>
<keyword evidence="5" id="KW-0547">Nucleotide-binding</keyword>
<evidence type="ECO:0000256" key="4">
    <source>
        <dbReference type="ARBA" id="ARBA00022679"/>
    </source>
</evidence>
<dbReference type="Gene3D" id="3.30.565.10">
    <property type="entry name" value="Histidine kinase-like ATPase, C-terminal domain"/>
    <property type="match status" value="1"/>
</dbReference>
<evidence type="ECO:0000256" key="5">
    <source>
        <dbReference type="ARBA" id="ARBA00022741"/>
    </source>
</evidence>